<organism evidence="2 3">
    <name type="scientific">Hafnia paralvei</name>
    <dbReference type="NCBI Taxonomy" id="546367"/>
    <lineage>
        <taxon>Bacteria</taxon>
        <taxon>Pseudomonadati</taxon>
        <taxon>Pseudomonadota</taxon>
        <taxon>Gammaproteobacteria</taxon>
        <taxon>Enterobacterales</taxon>
        <taxon>Hafniaceae</taxon>
        <taxon>Hafnia</taxon>
    </lineage>
</organism>
<dbReference type="AlphaFoldDB" id="A0A4Q9ECB6"/>
<proteinExistence type="predicted"/>
<reference evidence="2 3" key="1">
    <citation type="submission" date="2019-02" db="EMBL/GenBank/DDBJ databases">
        <title>Comparative genomic analysis of the Hafnia genus genomes.</title>
        <authorList>
            <person name="Zhiqiu Y."/>
            <person name="Chao Y."/>
            <person name="Yuhui D."/>
            <person name="Di H."/>
            <person name="Bin L."/>
        </authorList>
    </citation>
    <scope>NUCLEOTIDE SEQUENCE [LARGE SCALE GENOMIC DNA]</scope>
    <source>
        <strain evidence="2 3">PCM_1194</strain>
    </source>
</reference>
<accession>A0A4Q9ECB6</accession>
<evidence type="ECO:0000256" key="1">
    <source>
        <dbReference type="SAM" id="SignalP"/>
    </source>
</evidence>
<evidence type="ECO:0000313" key="3">
    <source>
        <dbReference type="Proteomes" id="UP000293380"/>
    </source>
</evidence>
<evidence type="ECO:0000313" key="2">
    <source>
        <dbReference type="EMBL" id="TBM21032.1"/>
    </source>
</evidence>
<sequence>MKINRSVLFFVFLNLFVHFSYAQNWHSEKLKYQKSHPQMLTSSQPSGSKVASLLSASFKDTAKGCDNNKLPAFLCTGVMLRGTQYSSSYHAWDPSPSSQSSGGVSFSYLRADSQYNKLAYGYVNGFIFYPYFSAPDGKYTDIDVMCSYPIDAATGNRTNKGCGASNTYPSQSGACQDQGITTAEQWYSHYQQGSGNHNYQCGFTTADDSQYDTADSFYQSILSMAKISQESFNEQNELRLATWAQGMQNTLPIEAFFYLKGSSYGLSSAQNDQRDFSASTSKQLWVPVIELALPQSSGQKATFTYRDSDQAILKK</sequence>
<protein>
    <submittedName>
        <fullName evidence="2">HvnC protein</fullName>
    </submittedName>
</protein>
<keyword evidence="1" id="KW-0732">Signal</keyword>
<feature type="signal peptide" evidence="1">
    <location>
        <begin position="1"/>
        <end position="22"/>
    </location>
</feature>
<feature type="chain" id="PRO_5020411596" evidence="1">
    <location>
        <begin position="23"/>
        <end position="315"/>
    </location>
</feature>
<dbReference type="RefSeq" id="WP_130960655.1">
    <property type="nucleotide sequence ID" value="NZ_SITD01000069.1"/>
</dbReference>
<comment type="caution">
    <text evidence="2">The sequence shown here is derived from an EMBL/GenBank/DDBJ whole genome shotgun (WGS) entry which is preliminary data.</text>
</comment>
<dbReference type="EMBL" id="SITD01000069">
    <property type="protein sequence ID" value="TBM21032.1"/>
    <property type="molecule type" value="Genomic_DNA"/>
</dbReference>
<name>A0A4Q9ECB6_9GAMM</name>
<dbReference type="Proteomes" id="UP000293380">
    <property type="component" value="Unassembled WGS sequence"/>
</dbReference>
<gene>
    <name evidence="2" type="ORF">EYY89_21850</name>
</gene>